<comment type="pathway">
    <text evidence="5">Metabolic intermediate biosynthesis; (R)-mevalonate biosynthesis; (R)-mevalonate from acetyl-CoA: step 3/3.</text>
</comment>
<dbReference type="PANTHER" id="PTHR10572:SF24">
    <property type="entry name" value="3-HYDROXY-3-METHYLGLUTARYL-COENZYME A REDUCTASE"/>
    <property type="match status" value="1"/>
</dbReference>
<evidence type="ECO:0000256" key="3">
    <source>
        <dbReference type="ARBA" id="ARBA00023002"/>
    </source>
</evidence>
<keyword evidence="2 5" id="KW-0521">NADP</keyword>
<evidence type="ECO:0000313" key="7">
    <source>
        <dbReference type="Proteomes" id="UP001163096"/>
    </source>
</evidence>
<dbReference type="PRINTS" id="PR00071">
    <property type="entry name" value="HMGCOARDTASE"/>
</dbReference>
<reference evidence="6" key="1">
    <citation type="submission" date="2022-11" db="EMBL/GenBank/DDBJ databases">
        <title>Complete genome sequence of Methanogenium organophilum DSM 3596.</title>
        <authorList>
            <person name="Chen S.-C."/>
            <person name="Lai S.-J."/>
            <person name="You Y.-T."/>
        </authorList>
    </citation>
    <scope>NUCLEOTIDE SEQUENCE</scope>
    <source>
        <strain evidence="6">DSM 3596</strain>
    </source>
</reference>
<dbReference type="PROSITE" id="PS50065">
    <property type="entry name" value="HMG_COA_REDUCTASE_4"/>
    <property type="match status" value="1"/>
</dbReference>
<dbReference type="InterPro" id="IPR009023">
    <property type="entry name" value="HMG_CoA_Rdtase_NAD(P)-bd_sf"/>
</dbReference>
<dbReference type="EC" id="1.1.1.34" evidence="5"/>
<dbReference type="NCBIfam" id="TIGR00533">
    <property type="entry name" value="HMG_CoA_R_NADP"/>
    <property type="match status" value="1"/>
</dbReference>
<dbReference type="Gene3D" id="3.30.70.420">
    <property type="entry name" value="Hydroxymethylglutaryl-CoA reductase, class I/II, NAD/NADP-binding domain"/>
    <property type="match status" value="1"/>
</dbReference>
<evidence type="ECO:0000256" key="5">
    <source>
        <dbReference type="RuleBase" id="RU361219"/>
    </source>
</evidence>
<proteinExistence type="inferred from homology"/>
<organism evidence="6 7">
    <name type="scientific">Methanogenium organophilum</name>
    <dbReference type="NCBI Taxonomy" id="2199"/>
    <lineage>
        <taxon>Archaea</taxon>
        <taxon>Methanobacteriati</taxon>
        <taxon>Methanobacteriota</taxon>
        <taxon>Stenosarchaea group</taxon>
        <taxon>Methanomicrobia</taxon>
        <taxon>Methanomicrobiales</taxon>
        <taxon>Methanomicrobiaceae</taxon>
        <taxon>Methanogenium</taxon>
    </lineage>
</organism>
<dbReference type="EMBL" id="CP113361">
    <property type="protein sequence ID" value="WAI00413.1"/>
    <property type="molecule type" value="Genomic_DNA"/>
</dbReference>
<evidence type="ECO:0000256" key="4">
    <source>
        <dbReference type="ARBA" id="ARBA00049903"/>
    </source>
</evidence>
<dbReference type="GO" id="GO:0004420">
    <property type="term" value="F:hydroxymethylglutaryl-CoA reductase (NADPH) activity"/>
    <property type="evidence" value="ECO:0007669"/>
    <property type="project" value="UniProtKB-EC"/>
</dbReference>
<gene>
    <name evidence="6" type="primary">hmgA</name>
    <name evidence="6" type="ORF">OU421_08210</name>
</gene>
<dbReference type="InterPro" id="IPR002202">
    <property type="entry name" value="HMG_CoA_Rdtase"/>
</dbReference>
<dbReference type="SUPFAM" id="SSF56542">
    <property type="entry name" value="Substrate-binding domain of HMG-CoA reductase"/>
    <property type="match status" value="1"/>
</dbReference>
<dbReference type="Pfam" id="PF00368">
    <property type="entry name" value="HMG-CoA_red"/>
    <property type="match status" value="1"/>
</dbReference>
<comment type="similarity">
    <text evidence="1 5">Belongs to the HMG-CoA reductase family.</text>
</comment>
<dbReference type="PROSITE" id="PS00066">
    <property type="entry name" value="HMG_COA_REDUCTASE_1"/>
    <property type="match status" value="1"/>
</dbReference>
<dbReference type="AlphaFoldDB" id="A0A9X9T6I2"/>
<protein>
    <recommendedName>
        <fullName evidence="5">3-hydroxy-3-methylglutaryl coenzyme A reductase</fullName>
        <shortName evidence="5">HMG-CoA reductase</shortName>
        <ecNumber evidence="5">1.1.1.34</ecNumber>
    </recommendedName>
</protein>
<dbReference type="Gene3D" id="3.90.770.10">
    <property type="entry name" value="3-hydroxy-3-methylglutaryl-coenzyme A Reductase, Chain A, domain 2"/>
    <property type="match status" value="1"/>
</dbReference>
<sequence length="402" mass="41759">MDDYMQRIRDGSLKLYALEAELPPDEAISVRRSFIEEETGVSLDILGEYAITTERVTKRNCENMIGAVQVPVGVAGPLRVMGEYADGTYYLPLATTEGALIASVNRGCSAITKAGGAEVRIQRDGMTRAPVFACDSVPHAIEAARWVEEHFSLLADAAAATTSHGRMERITTHIAGTSLYVRFEFFTGDAMGMNMVTIGSEKAAEIIQRETGARLIALSGNLCTDKKPSAANVVMGRGKTVAAGIFLSDAMVKDILKTDAASLAEVNTRKNLVGSARAVSLGFNAHAANVIAAVFLACGQDPAHVVEGSNAITTVDPVEGGVYVAVTLPSLQVGTVGGGSAIETQQTCLQMLGVAGGGEPAGSNAKAFAEIIAAGVLAGELSLLGALAAGHLARAHKKLGRG</sequence>
<dbReference type="GO" id="GO:0008299">
    <property type="term" value="P:isoprenoid biosynthetic process"/>
    <property type="evidence" value="ECO:0007669"/>
    <property type="project" value="InterPro"/>
</dbReference>
<dbReference type="InterPro" id="IPR004554">
    <property type="entry name" value="HMG_CoA_Rdtase_eu_arc"/>
</dbReference>
<dbReference type="FunFam" id="3.30.70.420:FF:000001">
    <property type="entry name" value="3-hydroxy-3-methylglutaryl coenzyme A reductase"/>
    <property type="match status" value="1"/>
</dbReference>
<dbReference type="InterPro" id="IPR009029">
    <property type="entry name" value="HMG_CoA_Rdtase_sub-bd_dom_sf"/>
</dbReference>
<dbReference type="GeneID" id="76835078"/>
<evidence type="ECO:0000256" key="1">
    <source>
        <dbReference type="ARBA" id="ARBA00007661"/>
    </source>
</evidence>
<dbReference type="CDD" id="cd00643">
    <property type="entry name" value="HMG-CoA_reductase_classI"/>
    <property type="match status" value="1"/>
</dbReference>
<keyword evidence="3 5" id="KW-0560">Oxidoreductase</keyword>
<evidence type="ECO:0000313" key="6">
    <source>
        <dbReference type="EMBL" id="WAI00413.1"/>
    </source>
</evidence>
<dbReference type="RefSeq" id="WP_268185612.1">
    <property type="nucleotide sequence ID" value="NZ_CP113361.1"/>
</dbReference>
<dbReference type="KEGG" id="mou:OU421_08210"/>
<comment type="catalytic activity">
    <reaction evidence="4 5">
        <text>(R)-mevalonate + 2 NADP(+) + CoA = (3S)-3-hydroxy-3-methylglutaryl-CoA + 2 NADPH + 2 H(+)</text>
        <dbReference type="Rhea" id="RHEA:15989"/>
        <dbReference type="ChEBI" id="CHEBI:15378"/>
        <dbReference type="ChEBI" id="CHEBI:36464"/>
        <dbReference type="ChEBI" id="CHEBI:43074"/>
        <dbReference type="ChEBI" id="CHEBI:57287"/>
        <dbReference type="ChEBI" id="CHEBI:57783"/>
        <dbReference type="ChEBI" id="CHEBI:58349"/>
        <dbReference type="EC" id="1.1.1.34"/>
    </reaction>
</comment>
<dbReference type="GO" id="GO:0016126">
    <property type="term" value="P:sterol biosynthetic process"/>
    <property type="evidence" value="ECO:0007669"/>
    <property type="project" value="TreeGrafter"/>
</dbReference>
<dbReference type="PANTHER" id="PTHR10572">
    <property type="entry name" value="3-HYDROXY-3-METHYLGLUTARYL-COENZYME A REDUCTASE"/>
    <property type="match status" value="1"/>
</dbReference>
<accession>A0A9X9T6I2</accession>
<evidence type="ECO:0000256" key="2">
    <source>
        <dbReference type="ARBA" id="ARBA00022857"/>
    </source>
</evidence>
<name>A0A9X9T6I2_METOG</name>
<dbReference type="InterPro" id="IPR023074">
    <property type="entry name" value="HMG_CoA_Rdtase_cat_sf"/>
</dbReference>
<dbReference type="Proteomes" id="UP001163096">
    <property type="component" value="Chromosome"/>
</dbReference>
<dbReference type="GO" id="GO:0015936">
    <property type="term" value="P:coenzyme A metabolic process"/>
    <property type="evidence" value="ECO:0007669"/>
    <property type="project" value="InterPro"/>
</dbReference>
<keyword evidence="7" id="KW-1185">Reference proteome</keyword>
<dbReference type="SUPFAM" id="SSF55035">
    <property type="entry name" value="NAD-binding domain of HMG-CoA reductase"/>
    <property type="match status" value="1"/>
</dbReference>
<dbReference type="InterPro" id="IPR023076">
    <property type="entry name" value="HMG_CoA_Rdtase_CS"/>
</dbReference>